<feature type="compositionally biased region" description="Polar residues" evidence="2">
    <location>
        <begin position="807"/>
        <end position="831"/>
    </location>
</feature>
<keyword evidence="6" id="KW-1185">Reference proteome</keyword>
<evidence type="ECO:0000259" key="4">
    <source>
        <dbReference type="Pfam" id="PF20400"/>
    </source>
</evidence>
<dbReference type="PANTHER" id="PTHR31941:SF1">
    <property type="entry name" value="CYTOSKELETAL SIGNALING PROTEIN SLM1"/>
    <property type="match status" value="1"/>
</dbReference>
<feature type="compositionally biased region" description="Polar residues" evidence="2">
    <location>
        <begin position="767"/>
        <end position="779"/>
    </location>
</feature>
<sequence length="875" mass="98193">MTDIQQPPRRPHKSRLRSLPSIERISTCSSIMDEERSISPNSADSPGSLSSPTPSINSILSPPEKSKYRSRFTEHFESKKEDSIYYEYILKSPKRPENLKSSKSLNTVTALSAKKHSRVHRSSISTNSSDELNLPLDHLMTTSTARVKRVPLTSSLSTPLQISTTVIQPRKFGSNGSILTNQSTTKLTSIAAPMSLNRADTIITRLESWSAFLKSIINWVEEVSKINLISSRGYYQRAYPYLDESFAISTTTTTNPHDTSSTSLVQQNINQSILTIQTGFQVLTMQIAAEQQEFAKSLDREYLPALKKLRKECKEKIHKLKTDHTLFLDELLRRAEVTRSKMMHLSRCCKQADKSKGQLEMDPWVANLLVLRQLKKEVDEENRLRLLMIPIQKEAQSFEKRLLELVKPTIQHCYETLAPNAWDGSDDKDAAPFQLLMDQVMPTYEWSQFVELQKKDFVNENNPTKDYLKINYPNKFHPMVMTLLKGKMQRKYGVRKQFTDRSYILSGYLHQFTMDDKVSPEKTLYIPSTTIIPSIDISYISNLDQKSVLENTSLDQSNTFEICKPASNVLQRDKVALFRTSNREELVTWCRLLIHFSSGASLSSLGMKPNSNELSDSLEDAEEPELTQHLNEVTSHSTRGIVEHSPARSLRSVGTQESFNEPLAMDKKRAIIRNSRPPVTRAMSIGTEDGLRTPTATSFQAQYFLPEESDIKNSTDTESFVTANLDDGESDDQEGEDECHPVITNDFFTVPHPEPKVDDDAISIASTSTAKGPSSTRPDNSPVRASTPEPTAGRRSPSIASTAFDDAQSSLYFSSGSAPNSPTPSNRSSIVSIPDFNLVPEATSSNVSDQQEPSTNTPLSAAQLYKATLKMDLDD</sequence>
<name>A0ABP9YAK9_9FUNG</name>
<dbReference type="Gene3D" id="2.30.29.30">
    <property type="entry name" value="Pleckstrin-homology domain (PH domain)/Phosphotyrosine-binding domain (PTB)"/>
    <property type="match status" value="1"/>
</dbReference>
<reference evidence="5 6" key="1">
    <citation type="submission" date="2024-04" db="EMBL/GenBank/DDBJ databases">
        <title>genome sequences of Mucor flavus KT1a and Helicostylum pulchrum KT1b strains isolation_sourced from the surface of a dry-aged beef.</title>
        <authorList>
            <person name="Toyotome T."/>
            <person name="Hosono M."/>
            <person name="Torimaru M."/>
            <person name="Fukuda K."/>
            <person name="Mikami N."/>
        </authorList>
    </citation>
    <scope>NUCLEOTIDE SEQUENCE [LARGE SCALE GENOMIC DNA]</scope>
    <source>
        <strain evidence="5 6">KT1b</strain>
    </source>
</reference>
<evidence type="ECO:0008006" key="7">
    <source>
        <dbReference type="Google" id="ProtNLM"/>
    </source>
</evidence>
<gene>
    <name evidence="5" type="ORF">HPULCUR_009467</name>
</gene>
<dbReference type="InterPro" id="IPR046869">
    <property type="entry name" value="SLM1/RGC1-like_PH"/>
</dbReference>
<protein>
    <recommendedName>
        <fullName evidence="7">PH domain-containing protein</fullName>
    </recommendedName>
</protein>
<accession>A0ABP9YAK9</accession>
<evidence type="ECO:0000313" key="6">
    <source>
        <dbReference type="Proteomes" id="UP001476247"/>
    </source>
</evidence>
<dbReference type="Proteomes" id="UP001476247">
    <property type="component" value="Unassembled WGS sequence"/>
</dbReference>
<keyword evidence="1" id="KW-0597">Phosphoprotein</keyword>
<dbReference type="InterPro" id="IPR046868">
    <property type="entry name" value="BAR_4"/>
</dbReference>
<evidence type="ECO:0000259" key="3">
    <source>
        <dbReference type="Pfam" id="PF20399"/>
    </source>
</evidence>
<dbReference type="Pfam" id="PF20400">
    <property type="entry name" value="BAR_4"/>
    <property type="match status" value="1"/>
</dbReference>
<feature type="domain" description="SLM1/RGC1-like PH" evidence="3">
    <location>
        <begin position="472"/>
        <end position="534"/>
    </location>
</feature>
<organism evidence="5 6">
    <name type="scientific">Helicostylum pulchrum</name>
    <dbReference type="NCBI Taxonomy" id="562976"/>
    <lineage>
        <taxon>Eukaryota</taxon>
        <taxon>Fungi</taxon>
        <taxon>Fungi incertae sedis</taxon>
        <taxon>Mucoromycota</taxon>
        <taxon>Mucoromycotina</taxon>
        <taxon>Mucoromycetes</taxon>
        <taxon>Mucorales</taxon>
        <taxon>Mucorineae</taxon>
        <taxon>Mucoraceae</taxon>
        <taxon>Helicostylum</taxon>
    </lineage>
</organism>
<dbReference type="PANTHER" id="PTHR31941">
    <property type="entry name" value="CYTOSKELETAL SIGNALING PROTEIN SLM1"/>
    <property type="match status" value="1"/>
</dbReference>
<evidence type="ECO:0000313" key="5">
    <source>
        <dbReference type="EMBL" id="GAA5803982.1"/>
    </source>
</evidence>
<dbReference type="Pfam" id="PF20399">
    <property type="entry name" value="PH_20"/>
    <property type="match status" value="1"/>
</dbReference>
<dbReference type="InterPro" id="IPR011993">
    <property type="entry name" value="PH-like_dom_sf"/>
</dbReference>
<evidence type="ECO:0000256" key="2">
    <source>
        <dbReference type="SAM" id="MobiDB-lite"/>
    </source>
</evidence>
<evidence type="ECO:0000256" key="1">
    <source>
        <dbReference type="ARBA" id="ARBA00022553"/>
    </source>
</evidence>
<comment type="caution">
    <text evidence="5">The sequence shown here is derived from an EMBL/GenBank/DDBJ whole genome shotgun (WGS) entry which is preliminary data.</text>
</comment>
<proteinExistence type="predicted"/>
<feature type="domain" description="SLM1/RGC1-like BAR-like" evidence="4">
    <location>
        <begin position="272"/>
        <end position="451"/>
    </location>
</feature>
<dbReference type="EMBL" id="BAABUJ010000031">
    <property type="protein sequence ID" value="GAA5803982.1"/>
    <property type="molecule type" value="Genomic_DNA"/>
</dbReference>
<feature type="compositionally biased region" description="Polar residues" evidence="2">
    <location>
        <begin position="842"/>
        <end position="860"/>
    </location>
</feature>
<feature type="region of interest" description="Disordered" evidence="2">
    <location>
        <begin position="1"/>
        <end position="68"/>
    </location>
</feature>
<feature type="region of interest" description="Disordered" evidence="2">
    <location>
        <begin position="767"/>
        <end position="861"/>
    </location>
</feature>
<feature type="compositionally biased region" description="Polar residues" evidence="2">
    <location>
        <begin position="38"/>
        <end position="60"/>
    </location>
</feature>